<evidence type="ECO:0000313" key="2">
    <source>
        <dbReference type="Proteomes" id="UP001597197"/>
    </source>
</evidence>
<proteinExistence type="predicted"/>
<comment type="caution">
    <text evidence="1">The sequence shown here is derived from an EMBL/GenBank/DDBJ whole genome shotgun (WGS) entry which is preliminary data.</text>
</comment>
<evidence type="ECO:0000313" key="1">
    <source>
        <dbReference type="EMBL" id="MFD1874687.1"/>
    </source>
</evidence>
<keyword evidence="2" id="KW-1185">Reference proteome</keyword>
<sequence>MMTFGDYSHHWSYYLAIEEQLRDTARYVEFSTENAETYSIEFARILLSASSEADVLLKQLCHLLDSNAKADSINKYQLIIINYSPKLINESVYARQYNIELKPWENLSLPNNPPTWWTANNKVKHHRNTHFKDANLRNAMHAVGALHILVVYYYKVYFEKEGGHSVTFGSVTNALQPRSSLYSLSGDYYSGTRVINSAL</sequence>
<dbReference type="EMBL" id="JBHUFD010000018">
    <property type="protein sequence ID" value="MFD1874687.1"/>
    <property type="molecule type" value="Genomic_DNA"/>
</dbReference>
<protein>
    <submittedName>
        <fullName evidence="1">Uncharacterized protein</fullName>
    </submittedName>
</protein>
<accession>A0ABW4QZC5</accession>
<dbReference type="RefSeq" id="WP_382316706.1">
    <property type="nucleotide sequence ID" value="NZ_JBHUFD010000018.1"/>
</dbReference>
<dbReference type="Proteomes" id="UP001597197">
    <property type="component" value="Unassembled WGS sequence"/>
</dbReference>
<reference evidence="2" key="1">
    <citation type="journal article" date="2019" name="Int. J. Syst. Evol. Microbiol.">
        <title>The Global Catalogue of Microorganisms (GCM) 10K type strain sequencing project: providing services to taxonomists for standard genome sequencing and annotation.</title>
        <authorList>
            <consortium name="The Broad Institute Genomics Platform"/>
            <consortium name="The Broad Institute Genome Sequencing Center for Infectious Disease"/>
            <person name="Wu L."/>
            <person name="Ma J."/>
        </authorList>
    </citation>
    <scope>NUCLEOTIDE SEQUENCE [LARGE SCALE GENOMIC DNA]</scope>
    <source>
        <strain evidence="2">CGMCC 1.15795</strain>
    </source>
</reference>
<name>A0ABW4QZC5_9BACT</name>
<organism evidence="1 2">
    <name type="scientific">Hymenobacter bucti</name>
    <dbReference type="NCBI Taxonomy" id="1844114"/>
    <lineage>
        <taxon>Bacteria</taxon>
        <taxon>Pseudomonadati</taxon>
        <taxon>Bacteroidota</taxon>
        <taxon>Cytophagia</taxon>
        <taxon>Cytophagales</taxon>
        <taxon>Hymenobacteraceae</taxon>
        <taxon>Hymenobacter</taxon>
    </lineage>
</organism>
<gene>
    <name evidence="1" type="ORF">ACFSDX_19775</name>
</gene>